<evidence type="ECO:0000313" key="2">
    <source>
        <dbReference type="Proteomes" id="UP000607653"/>
    </source>
</evidence>
<gene>
    <name evidence="1" type="ORF">HUJ06_021386</name>
</gene>
<dbReference type="AlphaFoldDB" id="A0A822XJN6"/>
<reference evidence="1 2" key="1">
    <citation type="journal article" date="2020" name="Mol. Biol. Evol.">
        <title>Distinct Expression and Methylation Patterns for Genes with Different Fates following a Single Whole-Genome Duplication in Flowering Plants.</title>
        <authorList>
            <person name="Shi T."/>
            <person name="Rahmani R.S."/>
            <person name="Gugger P.F."/>
            <person name="Wang M."/>
            <person name="Li H."/>
            <person name="Zhang Y."/>
            <person name="Li Z."/>
            <person name="Wang Q."/>
            <person name="Van de Peer Y."/>
            <person name="Marchal K."/>
            <person name="Chen J."/>
        </authorList>
    </citation>
    <scope>NUCLEOTIDE SEQUENCE [LARGE SCALE GENOMIC DNA]</scope>
    <source>
        <tissue evidence="1">Leaf</tissue>
    </source>
</reference>
<accession>A0A822XJN6</accession>
<protein>
    <submittedName>
        <fullName evidence="1">Uncharacterized protein</fullName>
    </submittedName>
</protein>
<dbReference type="EMBL" id="DUZY01000001">
    <property type="protein sequence ID" value="DAD19923.1"/>
    <property type="molecule type" value="Genomic_DNA"/>
</dbReference>
<keyword evidence="2" id="KW-1185">Reference proteome</keyword>
<dbReference type="Proteomes" id="UP000607653">
    <property type="component" value="Unassembled WGS sequence"/>
</dbReference>
<name>A0A822XJN6_NELNU</name>
<organism evidence="1 2">
    <name type="scientific">Nelumbo nucifera</name>
    <name type="common">Sacred lotus</name>
    <dbReference type="NCBI Taxonomy" id="4432"/>
    <lineage>
        <taxon>Eukaryota</taxon>
        <taxon>Viridiplantae</taxon>
        <taxon>Streptophyta</taxon>
        <taxon>Embryophyta</taxon>
        <taxon>Tracheophyta</taxon>
        <taxon>Spermatophyta</taxon>
        <taxon>Magnoliopsida</taxon>
        <taxon>Proteales</taxon>
        <taxon>Nelumbonaceae</taxon>
        <taxon>Nelumbo</taxon>
    </lineage>
</organism>
<evidence type="ECO:0000313" key="1">
    <source>
        <dbReference type="EMBL" id="DAD19923.1"/>
    </source>
</evidence>
<proteinExistence type="predicted"/>
<sequence>MDKIKAIHFNSQKKNNLWRGVLSCRSILHQISQVAQESTFQETSLANILLWICCVNCIQEIDFSPRTMTVGLAEAGVWTGALIQLSEVSTKLGSPHQYYWSGTFLQYENKHENEVHLFVYIKLIRLPR</sequence>
<comment type="caution">
    <text evidence="1">The sequence shown here is derived from an EMBL/GenBank/DDBJ whole genome shotgun (WGS) entry which is preliminary data.</text>
</comment>